<dbReference type="EMBL" id="CM042881">
    <property type="protein sequence ID" value="KAI4385128.1"/>
    <property type="molecule type" value="Genomic_DNA"/>
</dbReference>
<accession>A0ACB9S685</accession>
<dbReference type="Proteomes" id="UP001057402">
    <property type="component" value="Chromosome 2"/>
</dbReference>
<evidence type="ECO:0000313" key="1">
    <source>
        <dbReference type="EMBL" id="KAI4385128.1"/>
    </source>
</evidence>
<comment type="caution">
    <text evidence="1">The sequence shown here is derived from an EMBL/GenBank/DDBJ whole genome shotgun (WGS) entry which is preliminary data.</text>
</comment>
<gene>
    <name evidence="1" type="ORF">MLD38_003187</name>
</gene>
<organism evidence="1 2">
    <name type="scientific">Melastoma candidum</name>
    <dbReference type="NCBI Taxonomy" id="119954"/>
    <lineage>
        <taxon>Eukaryota</taxon>
        <taxon>Viridiplantae</taxon>
        <taxon>Streptophyta</taxon>
        <taxon>Embryophyta</taxon>
        <taxon>Tracheophyta</taxon>
        <taxon>Spermatophyta</taxon>
        <taxon>Magnoliopsida</taxon>
        <taxon>eudicotyledons</taxon>
        <taxon>Gunneridae</taxon>
        <taxon>Pentapetalae</taxon>
        <taxon>rosids</taxon>
        <taxon>malvids</taxon>
        <taxon>Myrtales</taxon>
        <taxon>Melastomataceae</taxon>
        <taxon>Melastomatoideae</taxon>
        <taxon>Melastomateae</taxon>
        <taxon>Melastoma</taxon>
    </lineage>
</organism>
<protein>
    <submittedName>
        <fullName evidence="1">Uncharacterized protein</fullName>
    </submittedName>
</protein>
<keyword evidence="2" id="KW-1185">Reference proteome</keyword>
<reference evidence="2" key="1">
    <citation type="journal article" date="2023" name="Front. Plant Sci.">
        <title>Chromosomal-level genome assembly of Melastoma candidum provides insights into trichome evolution.</title>
        <authorList>
            <person name="Zhong Y."/>
            <person name="Wu W."/>
            <person name="Sun C."/>
            <person name="Zou P."/>
            <person name="Liu Y."/>
            <person name="Dai S."/>
            <person name="Zhou R."/>
        </authorList>
    </citation>
    <scope>NUCLEOTIDE SEQUENCE [LARGE SCALE GENOMIC DNA]</scope>
</reference>
<sequence length="127" mass="13102">MMSWSEARCRWFRRTSGGCGLAAAGKTSSPLLDLMAPGGRRCTATGSGDVKRMGAATVQSRDVGEGVVVAVAVMRTSEKAGSPLQVMRSDGDGATAMLMSNDHSCRVLAEAGMSTGEPALLLVLVNP</sequence>
<evidence type="ECO:0000313" key="2">
    <source>
        <dbReference type="Proteomes" id="UP001057402"/>
    </source>
</evidence>
<proteinExistence type="predicted"/>
<name>A0ACB9S685_9MYRT</name>